<keyword evidence="2" id="KW-1185">Reference proteome</keyword>
<reference evidence="1 2" key="1">
    <citation type="submission" date="2024-09" db="EMBL/GenBank/DDBJ databases">
        <authorList>
            <person name="Sun Q."/>
            <person name="Mori K."/>
        </authorList>
    </citation>
    <scope>NUCLEOTIDE SEQUENCE [LARGE SCALE GENOMIC DNA]</scope>
    <source>
        <strain evidence="1 2">CECT 8300</strain>
    </source>
</reference>
<dbReference type="Proteomes" id="UP001589590">
    <property type="component" value="Unassembled WGS sequence"/>
</dbReference>
<accession>A0ABV5H1V8</accession>
<gene>
    <name evidence="1" type="ORF">ACFFU1_13325</name>
</gene>
<evidence type="ECO:0000313" key="2">
    <source>
        <dbReference type="Proteomes" id="UP001589590"/>
    </source>
</evidence>
<comment type="caution">
    <text evidence="1">The sequence shown here is derived from an EMBL/GenBank/DDBJ whole genome shotgun (WGS) entry which is preliminary data.</text>
</comment>
<proteinExistence type="predicted"/>
<sequence>MKIPKSKLCCSLQTSPLELLTREVISLIYNSKYHWVLRLHPRNETPLIDIKNFLIQNRIDHNTEIQTAEDIPLPYVLTKSILHITNYSGCVIEALTLNTVTVIIHNVGFEMFRNYIDDKKVFYVNRTSKDFESRVLEILSLQTEESESLDIFYDFNPID</sequence>
<dbReference type="Gene3D" id="3.40.50.12580">
    <property type="match status" value="1"/>
</dbReference>
<dbReference type="InterPro" id="IPR043148">
    <property type="entry name" value="TagF_C"/>
</dbReference>
<dbReference type="EMBL" id="JBHMFA010000009">
    <property type="protein sequence ID" value="MFB9105882.1"/>
    <property type="molecule type" value="Genomic_DNA"/>
</dbReference>
<dbReference type="RefSeq" id="WP_290272295.1">
    <property type="nucleotide sequence ID" value="NZ_JAUFQP010000013.1"/>
</dbReference>
<name>A0ABV5H1V8_9FLAO</name>
<organism evidence="1 2">
    <name type="scientific">Algibacter miyuki</name>
    <dbReference type="NCBI Taxonomy" id="1306933"/>
    <lineage>
        <taxon>Bacteria</taxon>
        <taxon>Pseudomonadati</taxon>
        <taxon>Bacteroidota</taxon>
        <taxon>Flavobacteriia</taxon>
        <taxon>Flavobacteriales</taxon>
        <taxon>Flavobacteriaceae</taxon>
        <taxon>Algibacter</taxon>
    </lineage>
</organism>
<dbReference type="SUPFAM" id="SSF53756">
    <property type="entry name" value="UDP-Glycosyltransferase/glycogen phosphorylase"/>
    <property type="match status" value="1"/>
</dbReference>
<evidence type="ECO:0000313" key="1">
    <source>
        <dbReference type="EMBL" id="MFB9105882.1"/>
    </source>
</evidence>
<protein>
    <submittedName>
        <fullName evidence="1">Uncharacterized protein</fullName>
    </submittedName>
</protein>